<protein>
    <submittedName>
        <fullName evidence="1">Uncharacterized protein</fullName>
    </submittedName>
</protein>
<dbReference type="AlphaFoldDB" id="A0A0G8ATL6"/>
<sequence>MRLESSLVIGARGVGKSVWSQALQDQDLAQPQRNEIFGHLFPYPLQVSPGFGTALKRASYPPPDTFEALLQEEYPPYAVWQAVLCRALATTMPQDRYPNIPVDRWQDTVAWVVANQSESVAALIERADRWFQEHNKGILLVFDALDRVSSTGRWQVVDQAIRDLLRLVLQLKASRRLHAKVFLRTDQYERGNFAGIPDLSKLQATRVELVWSRIDLHGLLWQRLTNAHAHTSTRDQFRTWCQHAATLQRSLFDPDPFATETAGNGERWPLPTSLQQDDQIQRNLFAKMAGHWMGKDRRRGVPYLWIVNHLADSEGQASPRSFLAAIRHAAENSLQHYGNHHLALHYESLKRGVQAASEIRVNELAEDHPWIRELMKPLKGLSVPCTLDQLEQPWKAKFGEIPDEVPDLPGRLPERLAKQGLQGVTGYLEQLGLIEFMGDGRVNMPDLYRVGFSLGRRGGIKPASRSSR</sequence>
<dbReference type="PATRIC" id="fig|1608419.3.peg.755"/>
<reference evidence="1 2" key="1">
    <citation type="submission" date="2015-02" db="EMBL/GenBank/DDBJ databases">
        <authorList>
            <person name="Slaby B."/>
            <person name="Hentschel U."/>
        </authorList>
    </citation>
    <scope>NUCLEOTIDE SEQUENCE [LARGE SCALE GENOMIC DNA]</scope>
    <source>
        <strain evidence="1">15L</strain>
    </source>
</reference>
<dbReference type="EMBL" id="JYFQ01000160">
    <property type="protein sequence ID" value="KKZ10956.1"/>
    <property type="molecule type" value="Genomic_DNA"/>
</dbReference>
<evidence type="ECO:0000313" key="1">
    <source>
        <dbReference type="EMBL" id="KKZ10956.1"/>
    </source>
</evidence>
<gene>
    <name evidence="1" type="ORF">TQ37_08010</name>
</gene>
<proteinExistence type="predicted"/>
<comment type="caution">
    <text evidence="1">The sequence shown here is derived from an EMBL/GenBank/DDBJ whole genome shotgun (WGS) entry which is preliminary data.</text>
</comment>
<dbReference type="Proteomes" id="UP000035037">
    <property type="component" value="Unassembled WGS sequence"/>
</dbReference>
<reference evidence="1 2" key="2">
    <citation type="submission" date="2015-05" db="EMBL/GenBank/DDBJ databases">
        <title>Lifestyle Evolution in Cyanobacterial Symbionts of Sponges.</title>
        <authorList>
            <person name="Burgsdorf I."/>
            <person name="Slaby B.M."/>
            <person name="Handley K.M."/>
            <person name="Haber M."/>
            <person name="Blom J."/>
            <person name="Marshall C.W."/>
            <person name="Gilbert J.A."/>
            <person name="Hentschel U."/>
            <person name="Steindler L."/>
        </authorList>
    </citation>
    <scope>NUCLEOTIDE SEQUENCE [LARGE SCALE GENOMIC DNA]</scope>
    <source>
        <strain evidence="1">15L</strain>
    </source>
</reference>
<accession>A0A0G8ATL6</accession>
<organism evidence="1 2">
    <name type="scientific">Candidatus Synechococcus spongiarum 15L</name>
    <dbReference type="NCBI Taxonomy" id="1608419"/>
    <lineage>
        <taxon>Bacteria</taxon>
        <taxon>Bacillati</taxon>
        <taxon>Cyanobacteriota</taxon>
        <taxon>Cyanophyceae</taxon>
        <taxon>Synechococcales</taxon>
        <taxon>Synechococcaceae</taxon>
        <taxon>Synechococcus</taxon>
    </lineage>
</organism>
<name>A0A0G8ATL6_9SYNE</name>
<evidence type="ECO:0000313" key="2">
    <source>
        <dbReference type="Proteomes" id="UP000035037"/>
    </source>
</evidence>